<proteinExistence type="predicted"/>
<dbReference type="InterPro" id="IPR016164">
    <property type="entry name" value="FAD-linked_Oxase-like_C"/>
</dbReference>
<dbReference type="PROSITE" id="PS51387">
    <property type="entry name" value="FAD_PCMH"/>
    <property type="match status" value="1"/>
</dbReference>
<dbReference type="PANTHER" id="PTHR11748:SF103">
    <property type="entry name" value="GLYCOLATE OXIDASE SUBUNIT GLCE"/>
    <property type="match status" value="1"/>
</dbReference>
<reference evidence="5" key="1">
    <citation type="submission" date="2024-05" db="EMBL/GenBank/DDBJ databases">
        <title>Isolation and characterization of Sporomusa carbonis sp. nov., a carboxydotrophic hydrogenogen in the genus of Sporomusa isolated from a charcoal burning pile.</title>
        <authorList>
            <person name="Boeer T."/>
            <person name="Rosenbaum F."/>
            <person name="Eysell L."/>
            <person name="Mueller V."/>
            <person name="Daniel R."/>
            <person name="Poehlein A."/>
        </authorList>
    </citation>
    <scope>NUCLEOTIDE SEQUENCE [LARGE SCALE GENOMIC DNA]</scope>
    <source>
        <strain evidence="5">DSM 10669</strain>
    </source>
</reference>
<evidence type="ECO:0000313" key="5">
    <source>
        <dbReference type="EMBL" id="XFO69543.1"/>
    </source>
</evidence>
<gene>
    <name evidence="5" type="ORF">SPSIL_057770</name>
</gene>
<dbReference type="PANTHER" id="PTHR11748">
    <property type="entry name" value="D-LACTATE DEHYDROGENASE"/>
    <property type="match status" value="1"/>
</dbReference>
<sequence>MRDVKAMKVSTSEQLKEILRKAQTQNTPVSLYRKPRQGGIALDLSEWNEVELFDVENLMIVVPPGILLQDLRTLTATHGLRFIPADTPALQQLSVGEWAYRGCPNPLAWKYGAGKHFLLGSSYVFPNGEMTPVGGKCIKNVTGYDFTRFLTGAYSDLAIGVQYIIKLMPQPAFRHRYDVTFKSLSNVIEFVGKLQARSVPPAYFFWADEKAGSKLFGKQQQGHRVLFEFDGNEVEVRDAMAAIDSILAGYNIKSAAEAATLPDISFLENTTDGFWLVNEFKISYTVAEKFQDRLKKMLDRHGWGGGLFGQLAEGKVHLYIEKPQPEVSSLITALQDEVCALGGATSGKYARLYGSGAVGALAVLENTFKKRKDPQLIFNQAER</sequence>
<organism evidence="5 6">
    <name type="scientific">Sporomusa silvacetica DSM 10669</name>
    <dbReference type="NCBI Taxonomy" id="1123289"/>
    <lineage>
        <taxon>Bacteria</taxon>
        <taxon>Bacillati</taxon>
        <taxon>Bacillota</taxon>
        <taxon>Negativicutes</taxon>
        <taxon>Selenomonadales</taxon>
        <taxon>Sporomusaceae</taxon>
        <taxon>Sporomusa</taxon>
    </lineage>
</organism>
<dbReference type="InterPro" id="IPR016169">
    <property type="entry name" value="FAD-bd_PCMH_sub2"/>
</dbReference>
<evidence type="ECO:0000259" key="4">
    <source>
        <dbReference type="PROSITE" id="PS51387"/>
    </source>
</evidence>
<dbReference type="InterPro" id="IPR006094">
    <property type="entry name" value="Oxid_FAD_bind_N"/>
</dbReference>
<dbReference type="EMBL" id="CP155573">
    <property type="protein sequence ID" value="XFO69543.1"/>
    <property type="molecule type" value="Genomic_DNA"/>
</dbReference>
<name>A0ABZ3IVS9_9FIRM</name>
<dbReference type="Proteomes" id="UP000216752">
    <property type="component" value="Chromosome"/>
</dbReference>
<evidence type="ECO:0000256" key="2">
    <source>
        <dbReference type="ARBA" id="ARBA00022827"/>
    </source>
</evidence>
<dbReference type="SUPFAM" id="SSF55103">
    <property type="entry name" value="FAD-linked oxidases, C-terminal domain"/>
    <property type="match status" value="1"/>
</dbReference>
<evidence type="ECO:0000256" key="3">
    <source>
        <dbReference type="ARBA" id="ARBA00023002"/>
    </source>
</evidence>
<dbReference type="Gene3D" id="3.30.465.10">
    <property type="match status" value="1"/>
</dbReference>
<keyword evidence="6" id="KW-1185">Reference proteome</keyword>
<dbReference type="InterPro" id="IPR036318">
    <property type="entry name" value="FAD-bd_PCMH-like_sf"/>
</dbReference>
<accession>A0ABZ3IVS9</accession>
<protein>
    <recommendedName>
        <fullName evidence="4">FAD-binding PCMH-type domain-containing protein</fullName>
    </recommendedName>
</protein>
<dbReference type="InterPro" id="IPR016166">
    <property type="entry name" value="FAD-bd_PCMH"/>
</dbReference>
<keyword evidence="3" id="KW-0560">Oxidoreductase</keyword>
<dbReference type="RefSeq" id="WP_094607213.1">
    <property type="nucleotide sequence ID" value="NZ_CP155573.1"/>
</dbReference>
<evidence type="ECO:0000313" key="6">
    <source>
        <dbReference type="Proteomes" id="UP000216752"/>
    </source>
</evidence>
<keyword evidence="2" id="KW-0274">FAD</keyword>
<dbReference type="Pfam" id="PF01565">
    <property type="entry name" value="FAD_binding_4"/>
    <property type="match status" value="1"/>
</dbReference>
<feature type="domain" description="FAD-binding PCMH-type" evidence="4">
    <location>
        <begin position="1"/>
        <end position="170"/>
    </location>
</feature>
<keyword evidence="1" id="KW-0285">Flavoprotein</keyword>
<dbReference type="SUPFAM" id="SSF56176">
    <property type="entry name" value="FAD-binding/transporter-associated domain-like"/>
    <property type="match status" value="1"/>
</dbReference>
<evidence type="ECO:0000256" key="1">
    <source>
        <dbReference type="ARBA" id="ARBA00022630"/>
    </source>
</evidence>